<accession>A0A5M9HXV0</accession>
<name>A0A5M9HXV0_9FIRM</name>
<dbReference type="GO" id="GO:0004633">
    <property type="term" value="F:phosphopantothenoylcysteine decarboxylase activity"/>
    <property type="evidence" value="ECO:0007669"/>
    <property type="project" value="UniProtKB-UniRule"/>
</dbReference>
<evidence type="ECO:0000259" key="6">
    <source>
        <dbReference type="Pfam" id="PF04127"/>
    </source>
</evidence>
<comment type="cofactor">
    <cofactor evidence="3">
        <name>FMN</name>
        <dbReference type="ChEBI" id="CHEBI:58210"/>
    </cofactor>
    <text evidence="3">Binds 1 FMN per subunit.</text>
</comment>
<dbReference type="InterPro" id="IPR007085">
    <property type="entry name" value="DNA/pantothenate-metab_flavo_C"/>
</dbReference>
<comment type="caution">
    <text evidence="7">The sequence shown here is derived from an EMBL/GenBank/DDBJ whole genome shotgun (WGS) entry which is preliminary data.</text>
</comment>
<keyword evidence="3 4" id="KW-0285">Flavoprotein</keyword>
<dbReference type="Gene3D" id="3.40.50.10300">
    <property type="entry name" value="CoaB-like"/>
    <property type="match status" value="1"/>
</dbReference>
<dbReference type="GO" id="GO:0010181">
    <property type="term" value="F:FMN binding"/>
    <property type="evidence" value="ECO:0007669"/>
    <property type="project" value="UniProtKB-UniRule"/>
</dbReference>
<protein>
    <recommendedName>
        <fullName evidence="3">Coenzyme A biosynthesis bifunctional protein CoaBC</fullName>
    </recommendedName>
    <alternativeName>
        <fullName evidence="3">DNA/pantothenate metabolism flavoprotein</fullName>
    </alternativeName>
    <alternativeName>
        <fullName evidence="3">Phosphopantothenoylcysteine synthetase/decarboxylase</fullName>
        <shortName evidence="3">PPCS-PPCDC</shortName>
    </alternativeName>
    <domain>
        <recommendedName>
            <fullName evidence="3">Phosphopantothenoylcysteine decarboxylase</fullName>
            <shortName evidence="3">PPC decarboxylase</shortName>
            <shortName evidence="3">PPC-DC</shortName>
            <ecNumber evidence="3">4.1.1.36</ecNumber>
        </recommendedName>
        <alternativeName>
            <fullName evidence="3">CoaC</fullName>
        </alternativeName>
    </domain>
    <domain>
        <recommendedName>
            <fullName evidence="3">Phosphopantothenate--cysteine ligase</fullName>
            <ecNumber evidence="3">6.3.2.5</ecNumber>
        </recommendedName>
        <alternativeName>
            <fullName evidence="3">CoaB</fullName>
        </alternativeName>
        <alternativeName>
            <fullName evidence="3">Phosphopantothenoylcysteine synthetase</fullName>
            <shortName evidence="3">PPC synthetase</shortName>
            <shortName evidence="3">PPC-S</shortName>
        </alternativeName>
    </domain>
</protein>
<dbReference type="InterPro" id="IPR003382">
    <property type="entry name" value="Flavoprotein"/>
</dbReference>
<feature type="binding site" evidence="3">
    <location>
        <position position="288"/>
    </location>
    <ligand>
        <name>CTP</name>
        <dbReference type="ChEBI" id="CHEBI:37563"/>
    </ligand>
</feature>
<dbReference type="SUPFAM" id="SSF52507">
    <property type="entry name" value="Homo-oligomeric flavin-containing Cys decarboxylases, HFCD"/>
    <property type="match status" value="1"/>
</dbReference>
<keyword evidence="3" id="KW-0460">Magnesium</keyword>
<dbReference type="GO" id="GO:0004632">
    <property type="term" value="F:phosphopantothenate--cysteine ligase activity"/>
    <property type="evidence" value="ECO:0007669"/>
    <property type="project" value="UniProtKB-UniRule"/>
</dbReference>
<dbReference type="InterPro" id="IPR036551">
    <property type="entry name" value="Flavin_trans-like"/>
</dbReference>
<evidence type="ECO:0000256" key="2">
    <source>
        <dbReference type="ARBA" id="ARBA00023239"/>
    </source>
</evidence>
<reference evidence="7" key="1">
    <citation type="submission" date="2019-07" db="EMBL/GenBank/DDBJ databases">
        <authorList>
            <person name="Wongkuna S."/>
            <person name="Scaria J."/>
        </authorList>
    </citation>
    <scope>NUCLEOTIDE SEQUENCE [LARGE SCALE GENOMIC DNA]</scope>
    <source>
        <strain evidence="7">SW178</strain>
    </source>
</reference>
<evidence type="ECO:0000256" key="1">
    <source>
        <dbReference type="ARBA" id="ARBA00022793"/>
    </source>
</evidence>
<dbReference type="PANTHER" id="PTHR14359">
    <property type="entry name" value="HOMO-OLIGOMERIC FLAVIN CONTAINING CYS DECARBOXYLASE FAMILY"/>
    <property type="match status" value="1"/>
</dbReference>
<organism evidence="7 8">
    <name type="scientific">Mediterraneibacter catenae</name>
    <dbReference type="NCBI Taxonomy" id="2594882"/>
    <lineage>
        <taxon>Bacteria</taxon>
        <taxon>Bacillati</taxon>
        <taxon>Bacillota</taxon>
        <taxon>Clostridia</taxon>
        <taxon>Lachnospirales</taxon>
        <taxon>Lachnospiraceae</taxon>
        <taxon>Mediterraneibacter</taxon>
    </lineage>
</organism>
<keyword evidence="3 4" id="KW-0436">Ligase</keyword>
<feature type="active site" description="Proton donor" evidence="3">
    <location>
        <position position="157"/>
    </location>
</feature>
<sequence>MLKGKTVLLGVSGSIAAYKTAYLASALKKLDADVHVLMTRNATNFINPITFETLTGNKCLVDTFDRNFEFNVEHVSLAKKADVVMIAPASANVIGKLAHGIADDMLTTTVMACKCRKIVAPAMNTNMFENPIVQDNIKTLIRYGCEVITPASGYLACGDTGTGKMPEPKVLLEYILQEIECRKDMRDIRILVTAGPTQEAIDPVRYITNHSTGKMGYALAKMAARRGAEVTLVSGQTALEQLQFVETVPVRSAADMYEAVTSRAAEQDIIIKAAAVADYRPKYVSGQKMKKQDGELVIELERTDDILAHLGENRREGQFLCGFAMETEKLLENSRKKLEKKHLDMIVANSLRVEGAGFGGDTNVVTIITKDGEISLGKMSKEETAMQILDRIVKIRAAGEDRMSEETEM</sequence>
<dbReference type="OrthoDB" id="9802554at2"/>
<dbReference type="EC" id="4.1.1.36" evidence="3"/>
<comment type="similarity">
    <text evidence="3 4">In the C-terminal section; belongs to the PPC synthetase family.</text>
</comment>
<feature type="binding site" evidence="3">
    <location>
        <position position="341"/>
    </location>
    <ligand>
        <name>CTP</name>
        <dbReference type="ChEBI" id="CHEBI:37563"/>
    </ligand>
</feature>
<feature type="binding site" evidence="3">
    <location>
        <position position="323"/>
    </location>
    <ligand>
        <name>CTP</name>
        <dbReference type="ChEBI" id="CHEBI:37563"/>
    </ligand>
</feature>
<dbReference type="Gene3D" id="3.40.50.1950">
    <property type="entry name" value="Flavin prenyltransferase-like"/>
    <property type="match status" value="1"/>
</dbReference>
<feature type="region of interest" description="Phosphopantothenate--cysteine ligase" evidence="3">
    <location>
        <begin position="190"/>
        <end position="409"/>
    </location>
</feature>
<comment type="similarity">
    <text evidence="3 4">In the N-terminal section; belongs to the HFCD (homo-oligomeric flavin containing Cys decarboxylase) superfamily.</text>
</comment>
<dbReference type="GO" id="GO:0046872">
    <property type="term" value="F:metal ion binding"/>
    <property type="evidence" value="ECO:0007669"/>
    <property type="project" value="UniProtKB-KW"/>
</dbReference>
<evidence type="ECO:0000313" key="7">
    <source>
        <dbReference type="EMBL" id="KAA8500261.1"/>
    </source>
</evidence>
<keyword evidence="3" id="KW-0511">Multifunctional enzyme</keyword>
<comment type="caution">
    <text evidence="3">Lacks conserved residue(s) required for the propagation of feature annotation.</text>
</comment>
<evidence type="ECO:0000256" key="4">
    <source>
        <dbReference type="RuleBase" id="RU364078"/>
    </source>
</evidence>
<dbReference type="EC" id="6.3.2.5" evidence="3"/>
<dbReference type="Proteomes" id="UP000322025">
    <property type="component" value="Unassembled WGS sequence"/>
</dbReference>
<feature type="binding site" evidence="3">
    <location>
        <position position="278"/>
    </location>
    <ligand>
        <name>CTP</name>
        <dbReference type="ChEBI" id="CHEBI:37563"/>
    </ligand>
</feature>
<keyword evidence="3 4" id="KW-0288">FMN</keyword>
<comment type="catalytic activity">
    <reaction evidence="3 4">
        <text>N-[(R)-4-phosphopantothenoyl]-L-cysteine + H(+) = (R)-4'-phosphopantetheine + CO2</text>
        <dbReference type="Rhea" id="RHEA:16793"/>
        <dbReference type="ChEBI" id="CHEBI:15378"/>
        <dbReference type="ChEBI" id="CHEBI:16526"/>
        <dbReference type="ChEBI" id="CHEBI:59458"/>
        <dbReference type="ChEBI" id="CHEBI:61723"/>
        <dbReference type="EC" id="4.1.1.36"/>
    </reaction>
</comment>
<dbReference type="InterPro" id="IPR035929">
    <property type="entry name" value="CoaB-like_sf"/>
</dbReference>
<comment type="function">
    <text evidence="3">Catalyzes two sequential steps in the biosynthesis of coenzyme A. In the first step cysteine is conjugated to 4'-phosphopantothenate to form 4-phosphopantothenoylcysteine. In the second step the latter compound is decarboxylated to form 4'-phosphopantotheine.</text>
</comment>
<comment type="pathway">
    <text evidence="3 4">Cofactor biosynthesis; coenzyme A biosynthesis; CoA from (R)-pantothenate: step 2/5.</text>
</comment>
<feature type="domain" description="DNA/pantothenate metabolism flavoprotein C-terminal" evidence="6">
    <location>
        <begin position="186"/>
        <end position="394"/>
    </location>
</feature>
<comment type="function">
    <text evidence="4">Catalyzes two steps in the biosynthesis of coenzyme A. In the first step cysteine is conjugated to 4'-phosphopantothenate to form 4-phosphopantothenoylcysteine, in the latter compound is decarboxylated to form 4'-phosphopantotheine.</text>
</comment>
<dbReference type="InterPro" id="IPR005252">
    <property type="entry name" value="CoaBC"/>
</dbReference>
<feature type="binding site" evidence="3">
    <location>
        <position position="337"/>
    </location>
    <ligand>
        <name>CTP</name>
        <dbReference type="ChEBI" id="CHEBI:37563"/>
    </ligand>
</feature>
<dbReference type="UniPathway" id="UPA00241">
    <property type="reaction ID" value="UER00353"/>
</dbReference>
<evidence type="ECO:0000259" key="5">
    <source>
        <dbReference type="Pfam" id="PF02441"/>
    </source>
</evidence>
<proteinExistence type="inferred from homology"/>
<keyword evidence="8" id="KW-1185">Reference proteome</keyword>
<comment type="catalytic activity">
    <reaction evidence="3 4">
        <text>(R)-4'-phosphopantothenate + L-cysteine + CTP = N-[(R)-4-phosphopantothenoyl]-L-cysteine + CMP + diphosphate + H(+)</text>
        <dbReference type="Rhea" id="RHEA:19397"/>
        <dbReference type="ChEBI" id="CHEBI:10986"/>
        <dbReference type="ChEBI" id="CHEBI:15378"/>
        <dbReference type="ChEBI" id="CHEBI:33019"/>
        <dbReference type="ChEBI" id="CHEBI:35235"/>
        <dbReference type="ChEBI" id="CHEBI:37563"/>
        <dbReference type="ChEBI" id="CHEBI:59458"/>
        <dbReference type="ChEBI" id="CHEBI:60377"/>
        <dbReference type="EC" id="6.3.2.5"/>
    </reaction>
</comment>
<dbReference type="PANTHER" id="PTHR14359:SF6">
    <property type="entry name" value="PHOSPHOPANTOTHENOYLCYSTEINE DECARBOXYLASE"/>
    <property type="match status" value="1"/>
</dbReference>
<dbReference type="RefSeq" id="WP_150311591.1">
    <property type="nucleotide sequence ID" value="NZ_VMSO01000033.1"/>
</dbReference>
<dbReference type="EMBL" id="VMSO01000033">
    <property type="protein sequence ID" value="KAA8500261.1"/>
    <property type="molecule type" value="Genomic_DNA"/>
</dbReference>
<dbReference type="HAMAP" id="MF_02225">
    <property type="entry name" value="CoaBC"/>
    <property type="match status" value="1"/>
</dbReference>
<dbReference type="GO" id="GO:0015937">
    <property type="term" value="P:coenzyme A biosynthetic process"/>
    <property type="evidence" value="ECO:0007669"/>
    <property type="project" value="UniProtKB-UniRule"/>
</dbReference>
<gene>
    <name evidence="3 7" type="primary">coaBC</name>
    <name evidence="7" type="ORF">FNY66_14430</name>
</gene>
<dbReference type="AlphaFoldDB" id="A0A5M9HXV0"/>
<feature type="region of interest" description="Phosphopantothenoylcysteine decarboxylase" evidence="3">
    <location>
        <begin position="1"/>
        <end position="189"/>
    </location>
</feature>
<dbReference type="SUPFAM" id="SSF102645">
    <property type="entry name" value="CoaB-like"/>
    <property type="match status" value="1"/>
</dbReference>
<dbReference type="NCBIfam" id="TIGR00521">
    <property type="entry name" value="coaBC_dfp"/>
    <property type="match status" value="1"/>
</dbReference>
<keyword evidence="2 3" id="KW-0456">Lyase</keyword>
<comment type="cofactor">
    <cofactor evidence="3">
        <name>Mg(2+)</name>
        <dbReference type="ChEBI" id="CHEBI:18420"/>
    </cofactor>
</comment>
<keyword evidence="1 3" id="KW-0210">Decarboxylase</keyword>
<evidence type="ECO:0000256" key="3">
    <source>
        <dbReference type="HAMAP-Rule" id="MF_02225"/>
    </source>
</evidence>
<evidence type="ECO:0000313" key="8">
    <source>
        <dbReference type="Proteomes" id="UP000322025"/>
    </source>
</evidence>
<comment type="pathway">
    <text evidence="3 4">Cofactor biosynthesis; coenzyme A biosynthesis; CoA from (R)-pantothenate: step 3/5.</text>
</comment>
<dbReference type="GO" id="GO:0015941">
    <property type="term" value="P:pantothenate catabolic process"/>
    <property type="evidence" value="ECO:0007669"/>
    <property type="project" value="InterPro"/>
</dbReference>
<dbReference type="Pfam" id="PF04127">
    <property type="entry name" value="DFP"/>
    <property type="match status" value="1"/>
</dbReference>
<feature type="domain" description="Flavoprotein" evidence="5">
    <location>
        <begin position="5"/>
        <end position="177"/>
    </location>
</feature>
<keyword evidence="3" id="KW-0479">Metal-binding</keyword>
<dbReference type="Pfam" id="PF02441">
    <property type="entry name" value="Flavoprotein"/>
    <property type="match status" value="1"/>
</dbReference>
<dbReference type="GO" id="GO:0071513">
    <property type="term" value="C:phosphopantothenoylcysteine decarboxylase complex"/>
    <property type="evidence" value="ECO:0007669"/>
    <property type="project" value="TreeGrafter"/>
</dbReference>